<dbReference type="EMBL" id="CAJVPA010000184">
    <property type="protein sequence ID" value="CAG8378102.1"/>
    <property type="molecule type" value="Genomic_DNA"/>
</dbReference>
<evidence type="ECO:0000256" key="15">
    <source>
        <dbReference type="ARBA" id="ARBA00048260"/>
    </source>
</evidence>
<dbReference type="Pfam" id="PF00550">
    <property type="entry name" value="PP-binding"/>
    <property type="match status" value="1"/>
</dbReference>
<dbReference type="Gene3D" id="3.40.50.12780">
    <property type="entry name" value="N-terminal domain of ligase-like"/>
    <property type="match status" value="1"/>
</dbReference>
<comment type="catalytic activity">
    <reaction evidence="15">
        <text>(S)-2-amino-6-oxohexanoate + AMP + diphosphate + NADP(+) = L-2-aminoadipate + ATP + NADPH + H(+)</text>
        <dbReference type="Rhea" id="RHEA:46936"/>
        <dbReference type="ChEBI" id="CHEBI:15378"/>
        <dbReference type="ChEBI" id="CHEBI:30616"/>
        <dbReference type="ChEBI" id="CHEBI:33019"/>
        <dbReference type="ChEBI" id="CHEBI:57783"/>
        <dbReference type="ChEBI" id="CHEBI:58321"/>
        <dbReference type="ChEBI" id="CHEBI:58349"/>
        <dbReference type="ChEBI" id="CHEBI:58672"/>
        <dbReference type="ChEBI" id="CHEBI:456215"/>
        <dbReference type="EC" id="1.2.1.95"/>
    </reaction>
</comment>
<dbReference type="InterPro" id="IPR009081">
    <property type="entry name" value="PP-bd_ACP"/>
</dbReference>
<comment type="pathway">
    <text evidence="3">Amino-acid biosynthesis; L-lysine biosynthesis via AAA pathway; L-lysine from L-alpha-aminoadipate (fungal route): step 1/3.</text>
</comment>
<reference evidence="20" key="1">
    <citation type="submission" date="2021-07" db="EMBL/GenBank/DDBJ databases">
        <authorList>
            <person name="Branca A.L. A."/>
        </authorList>
    </citation>
    <scope>NUCLEOTIDE SEQUENCE</scope>
</reference>
<dbReference type="Gene3D" id="3.40.50.720">
    <property type="entry name" value="NAD(P)-binding Rossmann-like Domain"/>
    <property type="match status" value="1"/>
</dbReference>
<evidence type="ECO:0000256" key="1">
    <source>
        <dbReference type="ARBA" id="ARBA00001957"/>
    </source>
</evidence>
<dbReference type="OrthoDB" id="329835at2759"/>
<evidence type="ECO:0000256" key="3">
    <source>
        <dbReference type="ARBA" id="ARBA00004827"/>
    </source>
</evidence>
<comment type="catalytic activity">
    <reaction evidence="17">
        <text>(S)-2-amino-6-oxohexanoate + NADP(+) + H2O = L-2-aminoadipate + NADPH + 2 H(+)</text>
        <dbReference type="Rhea" id="RHEA:12304"/>
        <dbReference type="ChEBI" id="CHEBI:15377"/>
        <dbReference type="ChEBI" id="CHEBI:15378"/>
        <dbReference type="ChEBI" id="CHEBI:57783"/>
        <dbReference type="ChEBI" id="CHEBI:58321"/>
        <dbReference type="ChEBI" id="CHEBI:58349"/>
        <dbReference type="ChEBI" id="CHEBI:58672"/>
        <dbReference type="EC" id="1.2.1.31"/>
    </reaction>
</comment>
<dbReference type="GO" id="GO:0044550">
    <property type="term" value="P:secondary metabolite biosynthetic process"/>
    <property type="evidence" value="ECO:0007669"/>
    <property type="project" value="UniProtKB-ARBA"/>
</dbReference>
<comment type="function">
    <text evidence="2">Catalyzes the activation of alpha-aminoadipate by ATP-dependent adenylation and the reduction of activated alpha-aminoadipate by NADPH. The activated alpha-aminoadipate is bound to the phosphopantheinyl group of the enzyme itself before it is reduced to (S)-2-amino-6-oxohexanoate.</text>
</comment>
<dbReference type="EC" id="1.2.1.31" evidence="6"/>
<feature type="domain" description="Carrier" evidence="19">
    <location>
        <begin position="931"/>
        <end position="1010"/>
    </location>
</feature>
<dbReference type="Gene3D" id="3.30.300.30">
    <property type="match status" value="1"/>
</dbReference>
<comment type="caution">
    <text evidence="20">The sequence shown here is derived from an EMBL/GenBank/DDBJ whole genome shotgun (WGS) entry which is preliminary data.</text>
</comment>
<dbReference type="NCBIfam" id="TIGR01746">
    <property type="entry name" value="Thioester-redct"/>
    <property type="match status" value="1"/>
</dbReference>
<dbReference type="InterPro" id="IPR036736">
    <property type="entry name" value="ACP-like_sf"/>
</dbReference>
<dbReference type="NCBIfam" id="TIGR03443">
    <property type="entry name" value="alpha_am_amid"/>
    <property type="match status" value="1"/>
</dbReference>
<proteinExistence type="inferred from homology"/>
<dbReference type="Gene3D" id="1.10.1200.10">
    <property type="entry name" value="ACP-like"/>
    <property type="match status" value="1"/>
</dbReference>
<feature type="compositionally biased region" description="Polar residues" evidence="18">
    <location>
        <begin position="17"/>
        <end position="28"/>
    </location>
</feature>
<dbReference type="Pfam" id="PF00501">
    <property type="entry name" value="AMP-binding"/>
    <property type="match status" value="1"/>
</dbReference>
<evidence type="ECO:0000256" key="9">
    <source>
        <dbReference type="ARBA" id="ARBA00022605"/>
    </source>
</evidence>
<keyword evidence="10" id="KW-0521">NADP</keyword>
<dbReference type="PROSITE" id="PS50075">
    <property type="entry name" value="CARRIER"/>
    <property type="match status" value="1"/>
</dbReference>
<dbReference type="SUPFAM" id="SSF51735">
    <property type="entry name" value="NAD(P)-binding Rossmann-fold domains"/>
    <property type="match status" value="1"/>
</dbReference>
<comment type="catalytic activity">
    <reaction evidence="16">
        <text>(S)-2-amino-6-oxohexanoate + NAD(+) + H2O = L-2-aminoadipate + NADH + 2 H(+)</text>
        <dbReference type="Rhea" id="RHEA:12308"/>
        <dbReference type="ChEBI" id="CHEBI:15377"/>
        <dbReference type="ChEBI" id="CHEBI:15378"/>
        <dbReference type="ChEBI" id="CHEBI:57540"/>
        <dbReference type="ChEBI" id="CHEBI:57945"/>
        <dbReference type="ChEBI" id="CHEBI:58321"/>
        <dbReference type="ChEBI" id="CHEBI:58672"/>
        <dbReference type="EC" id="1.2.1.31"/>
    </reaction>
</comment>
<keyword evidence="11" id="KW-0560">Oxidoreductase</keyword>
<evidence type="ECO:0000256" key="10">
    <source>
        <dbReference type="ARBA" id="ARBA00022857"/>
    </source>
</evidence>
<organism evidence="20 21">
    <name type="scientific">Penicillium salamii</name>
    <dbReference type="NCBI Taxonomy" id="1612424"/>
    <lineage>
        <taxon>Eukaryota</taxon>
        <taxon>Fungi</taxon>
        <taxon>Dikarya</taxon>
        <taxon>Ascomycota</taxon>
        <taxon>Pezizomycotina</taxon>
        <taxon>Eurotiomycetes</taxon>
        <taxon>Eurotiomycetidae</taxon>
        <taxon>Eurotiales</taxon>
        <taxon>Aspergillaceae</taxon>
        <taxon>Penicillium</taxon>
    </lineage>
</organism>
<dbReference type="GO" id="GO:0019878">
    <property type="term" value="P:lysine biosynthetic process via aminoadipic acid"/>
    <property type="evidence" value="ECO:0007669"/>
    <property type="project" value="UniProtKB-ARBA"/>
</dbReference>
<dbReference type="InterPro" id="IPR010071">
    <property type="entry name" value="AA_adenyl_dom"/>
</dbReference>
<dbReference type="InterPro" id="IPR014397">
    <property type="entry name" value="Lys2"/>
</dbReference>
<dbReference type="SMART" id="SM00823">
    <property type="entry name" value="PKS_PP"/>
    <property type="match status" value="1"/>
</dbReference>
<evidence type="ECO:0000256" key="12">
    <source>
        <dbReference type="ARBA" id="ARBA00023154"/>
    </source>
</evidence>
<dbReference type="NCBIfam" id="TIGR01733">
    <property type="entry name" value="AA-adenyl-dom"/>
    <property type="match status" value="1"/>
</dbReference>
<dbReference type="PANTHER" id="PTHR44845">
    <property type="entry name" value="CARRIER DOMAIN-CONTAINING PROTEIN"/>
    <property type="match status" value="1"/>
</dbReference>
<dbReference type="InterPro" id="IPR000873">
    <property type="entry name" value="AMP-dep_synth/lig_dom"/>
</dbReference>
<dbReference type="GO" id="GO:0004043">
    <property type="term" value="F:L-aminoadipate-semialdehyde dehydrogenase [NAD(P)+] activity"/>
    <property type="evidence" value="ECO:0007669"/>
    <property type="project" value="UniProtKB-EC"/>
</dbReference>
<evidence type="ECO:0000256" key="7">
    <source>
        <dbReference type="ARBA" id="ARBA00022450"/>
    </source>
</evidence>
<dbReference type="InterPro" id="IPR045851">
    <property type="entry name" value="AMP-bd_C_sf"/>
</dbReference>
<dbReference type="GO" id="GO:0031177">
    <property type="term" value="F:phosphopantetheine binding"/>
    <property type="evidence" value="ECO:0007669"/>
    <property type="project" value="InterPro"/>
</dbReference>
<sequence>MCGSLFDRRSQLNSQSVWGGLAPNQSPPHNEGGEIGHAHPSRRYGGGKVDSSGLFSLSYLTYIMVGGAVLQERLEAWAQRLNNLTVSPLTRDYPDTQTIDNKRVIEAFESLRLPKDTQSQLQKISGSSSAFTVFLTAFVVLVARLTGDEDIAVGTSSEEDGRPFVIRVPIDASETFVQLYAKVDKAFKEGASQIVPLGSLRSYIQEKSNSERTPVLFRFAAYDAPAASQEYPANTFDTTDLVVNVAPGNLSGGAAPEVELGAYYNQRLFSSARIAFILKQLARITSNAAANPEEAIGRIDLMTEDQRALLPDPTSHLNWSNFRGAIHDIFTANAEKHPSKLCVVETESSTSPHREFTYRQINEASNILGHHLVQSGIQRGEVVMVYAYRGVDLVVAVMGILKAGATFSVIDPAYPPERQNIYLDVARPRALVNIAKATRDAGELSDIVRTFINENLELRTEIPALALLDDGTLTGGSVNGQDVFTNEVALKSQSTGVVVGPDSIPTLSFTSGSEGRPKGVRGRHFSLAYYFPWMSETFKLTPDEKFTMLSGIAHDPIQRDIFTPLFLGAQLLVPAREDIQNEKLAEWMQKFGATVTHLTPAMGQILVGGASAQFPALHHAFFVGDILIKRDCRSLQGLAPNVAVVNMYGTTETQRAVSYFEIPSYSSHEGYLDTSKDVIPAGRGMLDVQMLVVNRYDPTRLCAIGEVGEIYVRAGGLAEGYLGSPELSAKKFLTNWFVKPEVWAEKDQAEAKNEPWREFYVGPRDRLYRSGDLGRYTPSGDVECSGRADDQVKIRGFRIELGEIDTHLSRHPLVRENVTLVRRDKDEEPTLVSYFVPDMTKWTSWLEAKGLADDESAEGMVGLLRRFRPLRDDAREHLRSKLPTYAVPTVIIPLKRMPLNPNGKIDKPALPFPDTAELSAAAPRRRSSAMQALSETEQALAQVWAKLIPNVTSRMIGSDDSFFDLGGHSILAQQMFFELRRKWRGIDISMNAIFRSPTLKGFAGEIDRLLALESFATSDDKTLAGAVQASQPDDEYSKDAVELVSQLPQTFPERTDAMLASEPLVFLTGATGFLGAHILRDLLTRKSPSTKVVALVRAKTEEQALERIRATCRAYGFWDEAWTSKLRALCGDLGTPQFGLTQTVWDDLTNTVDAVIHNGALVHWVYPYSTLRPANVMGTIDALKLCSGKPKQFAFVSSTSALDKDHFVQESERIIAAGGNGISEEDDMEGSRVGLGTGYGQSKWAGEYLVKEASRRGLKTTIIRSGYVLGDSTTGVTNNDDFLIRFCLGCIQINCRPNIHNTVNMVPVDHVSRIVIACAFHPPPAGVAHVTGHPRLRFNEFLGALELYGYDVPQVDYIPWSKALEQYVNGGEHDDKKSQHALLPLYHFVTADLPSNTKAPELDDVNAAAALRADAAWSGIDASAGAGVTEELVGLYASYLVQTGFLPSPTIAGARPLPAVEISEEQKKTLLNVGGRGGTA</sequence>
<dbReference type="InterPro" id="IPR001242">
    <property type="entry name" value="Condensation_dom"/>
</dbReference>
<dbReference type="InterPro" id="IPR010080">
    <property type="entry name" value="Thioester_reductase-like_dom"/>
</dbReference>
<evidence type="ECO:0000313" key="20">
    <source>
        <dbReference type="EMBL" id="CAG8378102.1"/>
    </source>
</evidence>
<dbReference type="SUPFAM" id="SSF56801">
    <property type="entry name" value="Acetyl-CoA synthetase-like"/>
    <property type="match status" value="1"/>
</dbReference>
<dbReference type="InterPro" id="IPR013120">
    <property type="entry name" value="FAR_NAD-bd"/>
</dbReference>
<keyword evidence="8" id="KW-0597">Phosphoprotein</keyword>
<evidence type="ECO:0000256" key="17">
    <source>
        <dbReference type="ARBA" id="ARBA00049537"/>
    </source>
</evidence>
<name>A0A9W4NHV2_9EURO</name>
<keyword evidence="12" id="KW-0457">Lysine biosynthesis</keyword>
<accession>A0A9W4NHV2</accession>
<dbReference type="InterPro" id="IPR042099">
    <property type="entry name" value="ANL_N_sf"/>
</dbReference>
<evidence type="ECO:0000256" key="16">
    <source>
        <dbReference type="ARBA" id="ARBA00048414"/>
    </source>
</evidence>
<evidence type="ECO:0000256" key="8">
    <source>
        <dbReference type="ARBA" id="ARBA00022553"/>
    </source>
</evidence>
<evidence type="ECO:0000259" key="19">
    <source>
        <dbReference type="PROSITE" id="PS50075"/>
    </source>
</evidence>
<comment type="cofactor">
    <cofactor evidence="1">
        <name>pantetheine 4'-phosphate</name>
        <dbReference type="ChEBI" id="CHEBI:47942"/>
    </cofactor>
</comment>
<protein>
    <recommendedName>
        <fullName evidence="14">Alpha-aminoadipate reductase</fullName>
        <ecNumber evidence="6">1.2.1.31</ecNumber>
        <ecNumber evidence="5">1.2.1.95</ecNumber>
    </recommendedName>
    <alternativeName>
        <fullName evidence="13">L-aminoadipate-semialdehyde dehydrogenase</fullName>
    </alternativeName>
</protein>
<dbReference type="EC" id="1.2.1.95" evidence="5"/>
<dbReference type="PANTHER" id="PTHR44845:SF1">
    <property type="entry name" value="L-2-AMINOADIPATE REDUCTASE"/>
    <property type="match status" value="1"/>
</dbReference>
<evidence type="ECO:0000256" key="14">
    <source>
        <dbReference type="ARBA" id="ARBA00032195"/>
    </source>
</evidence>
<evidence type="ECO:0000256" key="11">
    <source>
        <dbReference type="ARBA" id="ARBA00023002"/>
    </source>
</evidence>
<dbReference type="InterPro" id="IPR036291">
    <property type="entry name" value="NAD(P)-bd_dom_sf"/>
</dbReference>
<keyword evidence="9" id="KW-0028">Amino-acid biosynthesis</keyword>
<feature type="region of interest" description="Disordered" evidence="18">
    <location>
        <begin position="17"/>
        <end position="44"/>
    </location>
</feature>
<keyword evidence="7" id="KW-0596">Phosphopantetheine</keyword>
<evidence type="ECO:0000256" key="6">
    <source>
        <dbReference type="ARBA" id="ARBA00013073"/>
    </source>
</evidence>
<dbReference type="Gene3D" id="3.30.559.30">
    <property type="entry name" value="Nonribosomal peptide synthetase, condensation domain"/>
    <property type="match status" value="1"/>
</dbReference>
<dbReference type="SUPFAM" id="SSF52777">
    <property type="entry name" value="CoA-dependent acyltransferases"/>
    <property type="match status" value="1"/>
</dbReference>
<dbReference type="InterPro" id="IPR020806">
    <property type="entry name" value="PKS_PP-bd"/>
</dbReference>
<evidence type="ECO:0000256" key="4">
    <source>
        <dbReference type="ARBA" id="ARBA00006432"/>
    </source>
</evidence>
<dbReference type="FunFam" id="3.40.50.720:FF:000787">
    <property type="entry name" value="L-2-aminoadipate reductase"/>
    <property type="match status" value="1"/>
</dbReference>
<gene>
    <name evidence="20" type="ORF">PSALAMII_LOCUS5726</name>
</gene>
<dbReference type="SUPFAM" id="SSF47336">
    <property type="entry name" value="ACP-like"/>
    <property type="match status" value="1"/>
</dbReference>
<evidence type="ECO:0000256" key="13">
    <source>
        <dbReference type="ARBA" id="ARBA00031335"/>
    </source>
</evidence>
<dbReference type="InterPro" id="IPR020845">
    <property type="entry name" value="AMP-binding_CS"/>
</dbReference>
<dbReference type="Pfam" id="PF07993">
    <property type="entry name" value="NAD_binding_4"/>
    <property type="match status" value="1"/>
</dbReference>
<dbReference type="Proteomes" id="UP001152646">
    <property type="component" value="Unassembled WGS sequence"/>
</dbReference>
<evidence type="ECO:0000256" key="5">
    <source>
        <dbReference type="ARBA" id="ARBA00012913"/>
    </source>
</evidence>
<comment type="similarity">
    <text evidence="4">Belongs to the ATP-dependent AMP-binding enzyme family.</text>
</comment>
<dbReference type="PROSITE" id="PS00455">
    <property type="entry name" value="AMP_BINDING"/>
    <property type="match status" value="1"/>
</dbReference>
<evidence type="ECO:0000313" key="21">
    <source>
        <dbReference type="Proteomes" id="UP001152646"/>
    </source>
</evidence>
<evidence type="ECO:0000256" key="2">
    <source>
        <dbReference type="ARBA" id="ARBA00003499"/>
    </source>
</evidence>
<evidence type="ECO:0000256" key="18">
    <source>
        <dbReference type="SAM" id="MobiDB-lite"/>
    </source>
</evidence>
<dbReference type="PIRSF" id="PIRSF001617">
    <property type="entry name" value="Alpha-AR"/>
    <property type="match status" value="1"/>
</dbReference>
<dbReference type="Pfam" id="PF00668">
    <property type="entry name" value="Condensation"/>
    <property type="match status" value="1"/>
</dbReference>
<dbReference type="CDD" id="cd05235">
    <property type="entry name" value="SDR_e1"/>
    <property type="match status" value="1"/>
</dbReference>